<evidence type="ECO:0000256" key="1">
    <source>
        <dbReference type="SAM" id="Phobius"/>
    </source>
</evidence>
<comment type="caution">
    <text evidence="2">The sequence shown here is derived from an EMBL/GenBank/DDBJ whole genome shotgun (WGS) entry which is preliminary data.</text>
</comment>
<reference evidence="2 3" key="1">
    <citation type="journal article" date="2017" name="MBio">
        <title>Type VI secretion-mediated competition in the bee gut microbiome.</title>
        <authorList>
            <person name="Steele M.I."/>
            <person name="Kwong W.K."/>
            <person name="Powell J.E."/>
            <person name="Whiteley M."/>
            <person name="Moran N.A."/>
        </authorList>
    </citation>
    <scope>NUCLEOTIDE SEQUENCE [LARGE SCALE GENOMIC DNA]</scope>
    <source>
        <strain evidence="2 3">App2-2</strain>
    </source>
</reference>
<keyword evidence="1" id="KW-0812">Transmembrane</keyword>
<keyword evidence="1" id="KW-0472">Membrane</keyword>
<name>A0A2N9WVI5_9NEIS</name>
<dbReference type="EMBL" id="MDVB01000026">
    <property type="protein sequence ID" value="PIT17315.1"/>
    <property type="molecule type" value="Genomic_DNA"/>
</dbReference>
<gene>
    <name evidence="2" type="ORF">BGI32_02980</name>
</gene>
<feature type="transmembrane region" description="Helical" evidence="1">
    <location>
        <begin position="20"/>
        <end position="44"/>
    </location>
</feature>
<feature type="transmembrane region" description="Helical" evidence="1">
    <location>
        <begin position="51"/>
        <end position="67"/>
    </location>
</feature>
<feature type="transmembrane region" description="Helical" evidence="1">
    <location>
        <begin position="111"/>
        <end position="133"/>
    </location>
</feature>
<dbReference type="AlphaFoldDB" id="A0A2N9WVI5"/>
<feature type="transmembrane region" description="Helical" evidence="1">
    <location>
        <begin position="79"/>
        <end position="99"/>
    </location>
</feature>
<evidence type="ECO:0000313" key="3">
    <source>
        <dbReference type="Proteomes" id="UP000231293"/>
    </source>
</evidence>
<sequence length="180" mass="18580">MAVAVYLMLFDTPAKSIVDIAITLAAACLFDAYFAQAVGGVVVVVLRSADALFGLSSAVLVVAVAVSSEMQELVTANQVVVAVVFSVFAVQQVGGRIVLQGFPVSLVTAAFDSAGVIIAVIGLSVFAVFFAYQSVEVVVLVAAFDEDIGQNRILIALYLFALQTAVAVVFELGVQASLGA</sequence>
<accession>A0A2N9WVI5</accession>
<protein>
    <submittedName>
        <fullName evidence="2">Uncharacterized protein</fullName>
    </submittedName>
</protein>
<organism evidence="2 3">
    <name type="scientific">Snodgrassella alvi</name>
    <dbReference type="NCBI Taxonomy" id="1196083"/>
    <lineage>
        <taxon>Bacteria</taxon>
        <taxon>Pseudomonadati</taxon>
        <taxon>Pseudomonadota</taxon>
        <taxon>Betaproteobacteria</taxon>
        <taxon>Neisseriales</taxon>
        <taxon>Neisseriaceae</taxon>
        <taxon>Snodgrassella</taxon>
    </lineage>
</organism>
<dbReference type="Proteomes" id="UP000231293">
    <property type="component" value="Unassembled WGS sequence"/>
</dbReference>
<feature type="transmembrane region" description="Helical" evidence="1">
    <location>
        <begin position="153"/>
        <end position="174"/>
    </location>
</feature>
<evidence type="ECO:0000313" key="2">
    <source>
        <dbReference type="EMBL" id="PIT17315.1"/>
    </source>
</evidence>
<proteinExistence type="predicted"/>
<keyword evidence="1" id="KW-1133">Transmembrane helix</keyword>